<feature type="signal peptide" evidence="1">
    <location>
        <begin position="1"/>
        <end position="30"/>
    </location>
</feature>
<evidence type="ECO:0000256" key="1">
    <source>
        <dbReference type="SAM" id="SignalP"/>
    </source>
</evidence>
<dbReference type="RefSeq" id="WP_208567941.1">
    <property type="nucleotide sequence ID" value="NZ_JAGFWR010000007.1"/>
</dbReference>
<comment type="caution">
    <text evidence="2">The sequence shown here is derived from an EMBL/GenBank/DDBJ whole genome shotgun (WGS) entry which is preliminary data.</text>
</comment>
<evidence type="ECO:0000313" key="3">
    <source>
        <dbReference type="Proteomes" id="UP000671399"/>
    </source>
</evidence>
<organism evidence="2 3">
    <name type="scientific">Micromonospora antibiotica</name>
    <dbReference type="NCBI Taxonomy" id="2807623"/>
    <lineage>
        <taxon>Bacteria</taxon>
        <taxon>Bacillati</taxon>
        <taxon>Actinomycetota</taxon>
        <taxon>Actinomycetes</taxon>
        <taxon>Micromonosporales</taxon>
        <taxon>Micromonosporaceae</taxon>
        <taxon>Micromonospora</taxon>
    </lineage>
</organism>
<gene>
    <name evidence="2" type="ORF">JQN83_15505</name>
</gene>
<name>A0ABS3V9B5_9ACTN</name>
<evidence type="ECO:0000313" key="2">
    <source>
        <dbReference type="EMBL" id="MBO4162204.1"/>
    </source>
</evidence>
<reference evidence="2 3" key="1">
    <citation type="submission" date="2021-03" db="EMBL/GenBank/DDBJ databases">
        <authorList>
            <person name="Lee D.-H."/>
        </authorList>
    </citation>
    <scope>NUCLEOTIDE SEQUENCE [LARGE SCALE GENOMIC DNA]</scope>
    <source>
        <strain evidence="2 3">MMS20-R2-23</strain>
    </source>
</reference>
<protein>
    <submittedName>
        <fullName evidence="2">Uncharacterized protein</fullName>
    </submittedName>
</protein>
<accession>A0ABS3V9B5</accession>
<keyword evidence="1" id="KW-0732">Signal</keyword>
<feature type="chain" id="PRO_5046703357" evidence="1">
    <location>
        <begin position="31"/>
        <end position="606"/>
    </location>
</feature>
<dbReference type="Proteomes" id="UP000671399">
    <property type="component" value="Unassembled WGS sequence"/>
</dbReference>
<sequence>MRRRPPLPGRLLPAFATLILLPLLATPAHADIRPETVRLLAKAAADECFAGVGVDYPPGPPCTVGQPKVNQSYVWGLAQAGRRLWFGTGANVLCLKPEGYQVREPILNDDYVCEFGQSQPARGNPALPATLGDHRTPEVYTYDLATERLTERTADITSASPADANLLNTTAGLRSAAAHQGVVLLGGPSVVGGVNVFAFDTVTGRYLGSTNLTAYENIRHWVVAGGVLYAGVGLGANGGEAGRVLRWTGDRTDPFAFTEVADLPTQVADLTEHQGRLYVSTWPKAIVDGSAAERAAAGILPTPPPVGPSYSDVGEQAPRAVGATPAADTGAVDDTDPADLAGIWMSPPLAAGAPGLNPEDAGNWAQVWSAADYEPDPVVRRAYALGGLASYGGRLHWGTMHVPLQATALHLSVYPPRSQAQLQATVQNTQRAFAVFRGQDLGGAHERIETLYGESTLPAYDPTANNGVGAWAPAPTGATPVYGGSGFGDPFNLYAWKMAVAGGRLYVGTMDFAYISLEGEMPTPPAGTAPSPPTFGADLWSFDAPGRPARAVDTGGFGNPLNQGVRTMVVDGSTLYLGMANPMNLRTDPTPGVPKGGWELIRVSRR</sequence>
<proteinExistence type="predicted"/>
<keyword evidence="3" id="KW-1185">Reference proteome</keyword>
<dbReference type="EMBL" id="JAGFWR010000007">
    <property type="protein sequence ID" value="MBO4162204.1"/>
    <property type="molecule type" value="Genomic_DNA"/>
</dbReference>